<name>A0A8J3A6S5_9PROT</name>
<proteinExistence type="predicted"/>
<dbReference type="AlphaFoldDB" id="A0A8J3A6S5"/>
<keyword evidence="4" id="KW-1185">Reference proteome</keyword>
<accession>A0A8J3A6S5</accession>
<evidence type="ECO:0000313" key="2">
    <source>
        <dbReference type="EMBL" id="NHK27987.1"/>
    </source>
</evidence>
<dbReference type="RefSeq" id="WP_155139614.1">
    <property type="nucleotide sequence ID" value="NZ_BMGZ01000002.1"/>
</dbReference>
<comment type="caution">
    <text evidence="1">The sequence shown here is derived from an EMBL/GenBank/DDBJ whole genome shotgun (WGS) entry which is preliminary data.</text>
</comment>
<gene>
    <name evidence="2" type="ORF">FF098_008735</name>
    <name evidence="1" type="ORF">GCM10011355_17600</name>
</gene>
<dbReference type="Proteomes" id="UP000818603">
    <property type="component" value="Unassembled WGS sequence"/>
</dbReference>
<evidence type="ECO:0000313" key="3">
    <source>
        <dbReference type="Proteomes" id="UP000621856"/>
    </source>
</evidence>
<dbReference type="Proteomes" id="UP000621856">
    <property type="component" value="Unassembled WGS sequence"/>
</dbReference>
<reference evidence="1" key="1">
    <citation type="journal article" date="2014" name="Int. J. Syst. Evol. Microbiol.">
        <title>Complete genome sequence of Corynebacterium casei LMG S-19264T (=DSM 44701T), isolated from a smear-ripened cheese.</title>
        <authorList>
            <consortium name="US DOE Joint Genome Institute (JGI-PGF)"/>
            <person name="Walter F."/>
            <person name="Albersmeier A."/>
            <person name="Kalinowski J."/>
            <person name="Ruckert C."/>
        </authorList>
    </citation>
    <scope>NUCLEOTIDE SEQUENCE</scope>
    <source>
        <strain evidence="1">CGMCC 1.14984</strain>
    </source>
</reference>
<dbReference type="EMBL" id="VCJR02000002">
    <property type="protein sequence ID" value="NHK27987.1"/>
    <property type="molecule type" value="Genomic_DNA"/>
</dbReference>
<reference evidence="1" key="3">
    <citation type="submission" date="2020-09" db="EMBL/GenBank/DDBJ databases">
        <authorList>
            <person name="Sun Q."/>
            <person name="Zhou Y."/>
        </authorList>
    </citation>
    <scope>NUCLEOTIDE SEQUENCE</scope>
    <source>
        <strain evidence="1">CGMCC 1.14984</strain>
    </source>
</reference>
<evidence type="ECO:0000313" key="1">
    <source>
        <dbReference type="EMBL" id="GGH97130.1"/>
    </source>
</evidence>
<evidence type="ECO:0000313" key="4">
    <source>
        <dbReference type="Proteomes" id="UP000818603"/>
    </source>
</evidence>
<protein>
    <submittedName>
        <fullName evidence="1">Uncharacterized protein</fullName>
    </submittedName>
</protein>
<dbReference type="EMBL" id="BMGZ01000002">
    <property type="protein sequence ID" value="GGH97130.1"/>
    <property type="molecule type" value="Genomic_DNA"/>
</dbReference>
<reference evidence="2 4" key="2">
    <citation type="submission" date="2020-02" db="EMBL/GenBank/DDBJ databases">
        <title>Genome sequence of Parvularcula flava strain NH6-79.</title>
        <authorList>
            <person name="Abdul Karim M.H."/>
            <person name="Lam M.Q."/>
            <person name="Chen S.J."/>
            <person name="Yahya A."/>
            <person name="Shahir S."/>
            <person name="Shamsir M.S."/>
            <person name="Chong C.S."/>
        </authorList>
    </citation>
    <scope>NUCLEOTIDE SEQUENCE [LARGE SCALE GENOMIC DNA]</scope>
    <source>
        <strain evidence="2 4">NH6-79</strain>
    </source>
</reference>
<sequence>MSWGACFRQYSLTAPAFLLAAFLSLWPGLAEASAWTRPAGDILLINRGEYFRGSHFAARYEQIATSLYVEAGLTDRVMLGGSLFYADQFNDGAFAGASSGIATAEAFVQGRLHKTENAVFSASLLYSAETNISRVLAAGTGELVEQDAAIEPALHYGRDIGKIFLSAKAGYRTSLGLDPERLNTELVIGWKPDERWMVMVKSLNTTSLTDGDRPLADYDIYRLEPVIAWTPKGPTSYEIGLRTDIGGRNIATGTAAFFGIWSRF</sequence>
<organism evidence="1 3">
    <name type="scientific">Aquisalinus luteolus</name>
    <dbReference type="NCBI Taxonomy" id="1566827"/>
    <lineage>
        <taxon>Bacteria</taxon>
        <taxon>Pseudomonadati</taxon>
        <taxon>Pseudomonadota</taxon>
        <taxon>Alphaproteobacteria</taxon>
        <taxon>Parvularculales</taxon>
        <taxon>Parvularculaceae</taxon>
        <taxon>Aquisalinus</taxon>
    </lineage>
</organism>